<dbReference type="EMBL" id="KN832872">
    <property type="protein sequence ID" value="KIN05340.1"/>
    <property type="molecule type" value="Genomic_DNA"/>
</dbReference>
<evidence type="ECO:0000256" key="2">
    <source>
        <dbReference type="ARBA" id="ARBA00023002"/>
    </source>
</evidence>
<organism evidence="7 8">
    <name type="scientific">Oidiodendron maius (strain Zn)</name>
    <dbReference type="NCBI Taxonomy" id="913774"/>
    <lineage>
        <taxon>Eukaryota</taxon>
        <taxon>Fungi</taxon>
        <taxon>Dikarya</taxon>
        <taxon>Ascomycota</taxon>
        <taxon>Pezizomycotina</taxon>
        <taxon>Leotiomycetes</taxon>
        <taxon>Leotiomycetes incertae sedis</taxon>
        <taxon>Myxotrichaceae</taxon>
        <taxon>Oidiodendron</taxon>
    </lineage>
</organism>
<sequence length="284" mass="31422">MVSTKLTITDTLSLPNSTVEIPSLGFGVYESHDQQCVAAVLAALKAGYRHIDTAQYYENEKEVGEAVRQSGLKRSDVFITTKIDHSEGSVEETYQCVLNSVKVIAGEDGVVDLFLVHTADIGPADCKVVWLALEKLLEEGKTRSIGVSNYGIGHIEEMKQYAKIWPPHVNQIELHPWCQQREVAAYCQKLGIILQAYSPLARATKGNDPTLTEIAKSHEVAWSQVLIRYCLQKGWSPLPKSNTPSRIVENTNVYGFELSEEDMKLLDDLDQGPSGALFEAVSNL</sequence>
<protein>
    <recommendedName>
        <fullName evidence="6">NADP-dependent oxidoreductase domain-containing protein</fullName>
    </recommendedName>
</protein>
<dbReference type="HOGENOM" id="CLU_023205_0_1_1"/>
<dbReference type="InterPro" id="IPR023210">
    <property type="entry name" value="NADP_OxRdtase_dom"/>
</dbReference>
<evidence type="ECO:0000313" key="7">
    <source>
        <dbReference type="EMBL" id="KIN05340.1"/>
    </source>
</evidence>
<evidence type="ECO:0000259" key="6">
    <source>
        <dbReference type="Pfam" id="PF00248"/>
    </source>
</evidence>
<dbReference type="AlphaFoldDB" id="A0A0C3HQN8"/>
<dbReference type="PROSITE" id="PS00798">
    <property type="entry name" value="ALDOKETO_REDUCTASE_1"/>
    <property type="match status" value="1"/>
</dbReference>
<dbReference type="PRINTS" id="PR00069">
    <property type="entry name" value="ALDKETRDTASE"/>
</dbReference>
<dbReference type="CDD" id="cd19071">
    <property type="entry name" value="AKR_AKR1-5-like"/>
    <property type="match status" value="1"/>
</dbReference>
<dbReference type="PROSITE" id="PS00062">
    <property type="entry name" value="ALDOKETO_REDUCTASE_2"/>
    <property type="match status" value="1"/>
</dbReference>
<dbReference type="PIRSF" id="PIRSF000097">
    <property type="entry name" value="AKR"/>
    <property type="match status" value="1"/>
</dbReference>
<dbReference type="Gene3D" id="3.20.20.100">
    <property type="entry name" value="NADP-dependent oxidoreductase domain"/>
    <property type="match status" value="1"/>
</dbReference>
<gene>
    <name evidence="7" type="ORF">OIDMADRAFT_157978</name>
</gene>
<dbReference type="InterPro" id="IPR020471">
    <property type="entry name" value="AKR"/>
</dbReference>
<feature type="binding site" evidence="4">
    <location>
        <position position="117"/>
    </location>
    <ligand>
        <name>substrate</name>
    </ligand>
</feature>
<reference evidence="7 8" key="1">
    <citation type="submission" date="2014-04" db="EMBL/GenBank/DDBJ databases">
        <authorList>
            <consortium name="DOE Joint Genome Institute"/>
            <person name="Kuo A."/>
            <person name="Martino E."/>
            <person name="Perotto S."/>
            <person name="Kohler A."/>
            <person name="Nagy L.G."/>
            <person name="Floudas D."/>
            <person name="Copeland A."/>
            <person name="Barry K.W."/>
            <person name="Cichocki N."/>
            <person name="Veneault-Fourrey C."/>
            <person name="LaButti K."/>
            <person name="Lindquist E.A."/>
            <person name="Lipzen A."/>
            <person name="Lundell T."/>
            <person name="Morin E."/>
            <person name="Murat C."/>
            <person name="Sun H."/>
            <person name="Tunlid A."/>
            <person name="Henrissat B."/>
            <person name="Grigoriev I.V."/>
            <person name="Hibbett D.S."/>
            <person name="Martin F."/>
            <person name="Nordberg H.P."/>
            <person name="Cantor M.N."/>
            <person name="Hua S.X."/>
        </authorList>
    </citation>
    <scope>NUCLEOTIDE SEQUENCE [LARGE SCALE GENOMIC DNA]</scope>
    <source>
        <strain evidence="7 8">Zn</strain>
    </source>
</reference>
<dbReference type="InterPro" id="IPR018170">
    <property type="entry name" value="Aldo/ket_reductase_CS"/>
</dbReference>
<keyword evidence="2" id="KW-0560">Oxidoreductase</keyword>
<evidence type="ECO:0000256" key="3">
    <source>
        <dbReference type="PIRSR" id="PIRSR000097-1"/>
    </source>
</evidence>
<dbReference type="PANTHER" id="PTHR43827:SF13">
    <property type="entry name" value="ALDO_KETO REDUCTASE FAMILY PROTEIN"/>
    <property type="match status" value="1"/>
</dbReference>
<proteinExistence type="inferred from homology"/>
<comment type="similarity">
    <text evidence="1">Belongs to the aldo/keto reductase family.</text>
</comment>
<dbReference type="PROSITE" id="PS00063">
    <property type="entry name" value="ALDOKETO_REDUCTASE_3"/>
    <property type="match status" value="1"/>
</dbReference>
<evidence type="ECO:0000256" key="1">
    <source>
        <dbReference type="ARBA" id="ARBA00007905"/>
    </source>
</evidence>
<dbReference type="GO" id="GO:0016491">
    <property type="term" value="F:oxidoreductase activity"/>
    <property type="evidence" value="ECO:0007669"/>
    <property type="project" value="UniProtKB-KW"/>
</dbReference>
<feature type="active site" description="Proton donor" evidence="3">
    <location>
        <position position="57"/>
    </location>
</feature>
<feature type="site" description="Lowers pKa of active site Tyr" evidence="5">
    <location>
        <position position="82"/>
    </location>
</feature>
<dbReference type="Proteomes" id="UP000054321">
    <property type="component" value="Unassembled WGS sequence"/>
</dbReference>
<name>A0A0C3HQN8_OIDMZ</name>
<dbReference type="FunFam" id="3.20.20.100:FF:000015">
    <property type="entry name" value="Oxidoreductase, aldo/keto reductase family"/>
    <property type="match status" value="1"/>
</dbReference>
<evidence type="ECO:0000256" key="4">
    <source>
        <dbReference type="PIRSR" id="PIRSR000097-2"/>
    </source>
</evidence>
<dbReference type="OrthoDB" id="416253at2759"/>
<reference evidence="8" key="2">
    <citation type="submission" date="2015-01" db="EMBL/GenBank/DDBJ databases">
        <title>Evolutionary Origins and Diversification of the Mycorrhizal Mutualists.</title>
        <authorList>
            <consortium name="DOE Joint Genome Institute"/>
            <consortium name="Mycorrhizal Genomics Consortium"/>
            <person name="Kohler A."/>
            <person name="Kuo A."/>
            <person name="Nagy L.G."/>
            <person name="Floudas D."/>
            <person name="Copeland A."/>
            <person name="Barry K.W."/>
            <person name="Cichocki N."/>
            <person name="Veneault-Fourrey C."/>
            <person name="LaButti K."/>
            <person name="Lindquist E.A."/>
            <person name="Lipzen A."/>
            <person name="Lundell T."/>
            <person name="Morin E."/>
            <person name="Murat C."/>
            <person name="Riley R."/>
            <person name="Ohm R."/>
            <person name="Sun H."/>
            <person name="Tunlid A."/>
            <person name="Henrissat B."/>
            <person name="Grigoriev I.V."/>
            <person name="Hibbett D.S."/>
            <person name="Martin F."/>
        </authorList>
    </citation>
    <scope>NUCLEOTIDE SEQUENCE [LARGE SCALE GENOMIC DNA]</scope>
    <source>
        <strain evidence="8">Zn</strain>
    </source>
</reference>
<evidence type="ECO:0000256" key="5">
    <source>
        <dbReference type="PIRSR" id="PIRSR000097-3"/>
    </source>
</evidence>
<dbReference type="STRING" id="913774.A0A0C3HQN8"/>
<keyword evidence="8" id="KW-1185">Reference proteome</keyword>
<dbReference type="InterPro" id="IPR036812">
    <property type="entry name" value="NAD(P)_OxRdtase_dom_sf"/>
</dbReference>
<dbReference type="InParanoid" id="A0A0C3HQN8"/>
<dbReference type="SUPFAM" id="SSF51430">
    <property type="entry name" value="NAD(P)-linked oxidoreductase"/>
    <property type="match status" value="1"/>
</dbReference>
<evidence type="ECO:0000313" key="8">
    <source>
        <dbReference type="Proteomes" id="UP000054321"/>
    </source>
</evidence>
<accession>A0A0C3HQN8</accession>
<feature type="domain" description="NADP-dependent oxidoreductase" evidence="6">
    <location>
        <begin position="30"/>
        <end position="270"/>
    </location>
</feature>
<dbReference type="PANTHER" id="PTHR43827">
    <property type="entry name" value="2,5-DIKETO-D-GLUCONIC ACID REDUCTASE"/>
    <property type="match status" value="1"/>
</dbReference>
<dbReference type="Pfam" id="PF00248">
    <property type="entry name" value="Aldo_ket_red"/>
    <property type="match status" value="1"/>
</dbReference>